<keyword evidence="3" id="KW-0479">Metal-binding</keyword>
<accession>A0ABW9RII9</accession>
<dbReference type="Pfam" id="PF00149">
    <property type="entry name" value="Metallophos"/>
    <property type="match status" value="1"/>
</dbReference>
<dbReference type="InterPro" id="IPR004843">
    <property type="entry name" value="Calcineurin-like_PHP"/>
</dbReference>
<keyword evidence="5" id="KW-0464">Manganese</keyword>
<keyword evidence="2" id="KW-0997">Cell inner membrane</keyword>
<evidence type="ECO:0000256" key="3">
    <source>
        <dbReference type="ARBA" id="ARBA00022723"/>
    </source>
</evidence>
<dbReference type="SUPFAM" id="SSF56300">
    <property type="entry name" value="Metallo-dependent phosphatases"/>
    <property type="match status" value="1"/>
</dbReference>
<dbReference type="Gene3D" id="3.60.21.10">
    <property type="match status" value="1"/>
</dbReference>
<evidence type="ECO:0000313" key="8">
    <source>
        <dbReference type="Proteomes" id="UP000798808"/>
    </source>
</evidence>
<comment type="caution">
    <text evidence="7">The sequence shown here is derived from an EMBL/GenBank/DDBJ whole genome shotgun (WGS) entry which is preliminary data.</text>
</comment>
<evidence type="ECO:0000313" key="7">
    <source>
        <dbReference type="EMBL" id="MTI23740.1"/>
    </source>
</evidence>
<dbReference type="CDD" id="cd07398">
    <property type="entry name" value="MPP_YbbF-LpxH"/>
    <property type="match status" value="1"/>
</dbReference>
<evidence type="ECO:0000256" key="1">
    <source>
        <dbReference type="ARBA" id="ARBA00022475"/>
    </source>
</evidence>
<evidence type="ECO:0000259" key="6">
    <source>
        <dbReference type="Pfam" id="PF00149"/>
    </source>
</evidence>
<evidence type="ECO:0000256" key="5">
    <source>
        <dbReference type="ARBA" id="ARBA00023211"/>
    </source>
</evidence>
<proteinExistence type="predicted"/>
<dbReference type="InterPro" id="IPR029052">
    <property type="entry name" value="Metallo-depent_PP-like"/>
</dbReference>
<dbReference type="PANTHER" id="PTHR34990">
    <property type="entry name" value="UDP-2,3-DIACYLGLUCOSAMINE HYDROLASE-RELATED"/>
    <property type="match status" value="1"/>
</dbReference>
<dbReference type="PANTHER" id="PTHR34990:SF2">
    <property type="entry name" value="BLL8164 PROTEIN"/>
    <property type="match status" value="1"/>
</dbReference>
<dbReference type="InterPro" id="IPR043461">
    <property type="entry name" value="LpxH-like"/>
</dbReference>
<keyword evidence="4" id="KW-0472">Membrane</keyword>
<evidence type="ECO:0000256" key="4">
    <source>
        <dbReference type="ARBA" id="ARBA00023136"/>
    </source>
</evidence>
<dbReference type="EMBL" id="SMLW01000291">
    <property type="protein sequence ID" value="MTI23740.1"/>
    <property type="molecule type" value="Genomic_DNA"/>
</dbReference>
<gene>
    <name evidence="7" type="ORF">E1163_02125</name>
</gene>
<keyword evidence="1" id="KW-1003">Cell membrane</keyword>
<sequence>MSDIHLGTYGCHAEDLLRYLKTIQPKKLILNGDIIDMWQFSKRYWPASHMQIVKHITGLLSKGTEVVYITGNHDEMLRKFVGFKLGAFSIENKVVLDLDGKKTWIFHGDVFDVTMKHSKWLAKLGAIGYDTLILLNTFVNFVSKLMGKGKISLSKKIKDGVKSAIKFIDDFEHTAADIAIGNQYDFVVCGHIHHPQMRKVQNEKGSVMYLNSGDWVENLTALEYNHKSWRLYNFTEDPVAMAVKVNKKSKRALNTDDIFRDMVNEFLIVK</sequence>
<reference evidence="7 8" key="1">
    <citation type="submission" date="2019-02" db="EMBL/GenBank/DDBJ databases">
        <authorList>
            <person name="Goldberg S.R."/>
            <person name="Haltli B.A."/>
            <person name="Correa H."/>
            <person name="Russell K.G."/>
        </authorList>
    </citation>
    <scope>NUCLEOTIDE SEQUENCE [LARGE SCALE GENOMIC DNA]</scope>
    <source>
        <strain evidence="7 8">JCM 16186</strain>
    </source>
</reference>
<protein>
    <submittedName>
        <fullName evidence="7">UDP-2,3-diacylglucosamine diphosphatase</fullName>
    </submittedName>
</protein>
<evidence type="ECO:0000256" key="2">
    <source>
        <dbReference type="ARBA" id="ARBA00022519"/>
    </source>
</evidence>
<feature type="domain" description="Calcineurin-like phosphoesterase" evidence="6">
    <location>
        <begin position="1"/>
        <end position="195"/>
    </location>
</feature>
<organism evidence="7 8">
    <name type="scientific">Fulvivirga kasyanovii</name>
    <dbReference type="NCBI Taxonomy" id="396812"/>
    <lineage>
        <taxon>Bacteria</taxon>
        <taxon>Pseudomonadati</taxon>
        <taxon>Bacteroidota</taxon>
        <taxon>Cytophagia</taxon>
        <taxon>Cytophagales</taxon>
        <taxon>Fulvivirgaceae</taxon>
        <taxon>Fulvivirga</taxon>
    </lineage>
</organism>
<dbReference type="Proteomes" id="UP000798808">
    <property type="component" value="Unassembled WGS sequence"/>
</dbReference>
<keyword evidence="8" id="KW-1185">Reference proteome</keyword>
<name>A0ABW9RII9_9BACT</name>